<evidence type="ECO:0000256" key="8">
    <source>
        <dbReference type="ARBA" id="ARBA00022857"/>
    </source>
</evidence>
<comment type="similarity">
    <text evidence="4 17">In the C-terminal section; belongs to the NnrD/CARKD family.</text>
</comment>
<keyword evidence="21" id="KW-1185">Reference proteome</keyword>
<dbReference type="AlphaFoldDB" id="A0A4R9JLG8"/>
<evidence type="ECO:0000256" key="10">
    <source>
        <dbReference type="ARBA" id="ARBA00023027"/>
    </source>
</evidence>
<dbReference type="EMBL" id="RQGG01000043">
    <property type="protein sequence ID" value="TGL48675.1"/>
    <property type="molecule type" value="Genomic_DNA"/>
</dbReference>
<proteinExistence type="inferred from homology"/>
<dbReference type="Proteomes" id="UP000297609">
    <property type="component" value="Unassembled WGS sequence"/>
</dbReference>
<dbReference type="PROSITE" id="PS51383">
    <property type="entry name" value="YJEF_C_3"/>
    <property type="match status" value="1"/>
</dbReference>
<evidence type="ECO:0000256" key="3">
    <source>
        <dbReference type="ARBA" id="ARBA00006001"/>
    </source>
</evidence>
<dbReference type="GO" id="GO:0005524">
    <property type="term" value="F:ATP binding"/>
    <property type="evidence" value="ECO:0007669"/>
    <property type="project" value="UniProtKB-UniRule"/>
</dbReference>
<evidence type="ECO:0000256" key="7">
    <source>
        <dbReference type="ARBA" id="ARBA00022840"/>
    </source>
</evidence>
<protein>
    <recommendedName>
        <fullName evidence="17">Bifunctional NAD(P)H-hydrate repair enzyme</fullName>
    </recommendedName>
    <alternativeName>
        <fullName evidence="17">Nicotinamide nucleotide repair protein</fullName>
    </alternativeName>
    <domain>
        <recommendedName>
            <fullName evidence="17">ADP-dependent (S)-NAD(P)H-hydrate dehydratase</fullName>
            <ecNumber evidence="17">4.2.1.136</ecNumber>
        </recommendedName>
        <alternativeName>
            <fullName evidence="17">ADP-dependent NAD(P)HX dehydratase</fullName>
        </alternativeName>
    </domain>
    <domain>
        <recommendedName>
            <fullName evidence="17">NAD(P)H-hydrate epimerase</fullName>
            <ecNumber evidence="17">5.1.99.6</ecNumber>
        </recommendedName>
    </domain>
</protein>
<organism evidence="20 21">
    <name type="scientific">Leptospira kemamanensis</name>
    <dbReference type="NCBI Taxonomy" id="2484942"/>
    <lineage>
        <taxon>Bacteria</taxon>
        <taxon>Pseudomonadati</taxon>
        <taxon>Spirochaetota</taxon>
        <taxon>Spirochaetia</taxon>
        <taxon>Leptospirales</taxon>
        <taxon>Leptospiraceae</taxon>
        <taxon>Leptospira</taxon>
    </lineage>
</organism>
<dbReference type="NCBIfam" id="TIGR00197">
    <property type="entry name" value="yjeF_nterm"/>
    <property type="match status" value="1"/>
</dbReference>
<dbReference type="PANTHER" id="PTHR12592">
    <property type="entry name" value="ATP-DEPENDENT (S)-NAD(P)H-HYDRATE DEHYDRATASE FAMILY MEMBER"/>
    <property type="match status" value="1"/>
</dbReference>
<name>A0A4R9JLG8_9LEPT</name>
<dbReference type="OrthoDB" id="9806925at2"/>
<dbReference type="InterPro" id="IPR036652">
    <property type="entry name" value="YjeF_N_dom_sf"/>
</dbReference>
<dbReference type="InterPro" id="IPR000631">
    <property type="entry name" value="CARKD"/>
</dbReference>
<keyword evidence="8 17" id="KW-0521">NADP</keyword>
<keyword evidence="10 17" id="KW-0520">NAD</keyword>
<dbReference type="PROSITE" id="PS51385">
    <property type="entry name" value="YJEF_N"/>
    <property type="match status" value="1"/>
</dbReference>
<evidence type="ECO:0000256" key="5">
    <source>
        <dbReference type="ARBA" id="ARBA00022723"/>
    </source>
</evidence>
<dbReference type="GO" id="GO:0046872">
    <property type="term" value="F:metal ion binding"/>
    <property type="evidence" value="ECO:0007669"/>
    <property type="project" value="UniProtKB-UniRule"/>
</dbReference>
<feature type="domain" description="YjeF C-terminal" evidence="18">
    <location>
        <begin position="238"/>
        <end position="499"/>
    </location>
</feature>
<evidence type="ECO:0000256" key="4">
    <source>
        <dbReference type="ARBA" id="ARBA00009524"/>
    </source>
</evidence>
<dbReference type="InterPro" id="IPR004443">
    <property type="entry name" value="YjeF_N_dom"/>
</dbReference>
<comment type="catalytic activity">
    <reaction evidence="15 17">
        <text>(6S)-NADHX + ADP = AMP + phosphate + NADH + H(+)</text>
        <dbReference type="Rhea" id="RHEA:32223"/>
        <dbReference type="ChEBI" id="CHEBI:15378"/>
        <dbReference type="ChEBI" id="CHEBI:43474"/>
        <dbReference type="ChEBI" id="CHEBI:57945"/>
        <dbReference type="ChEBI" id="CHEBI:64074"/>
        <dbReference type="ChEBI" id="CHEBI:456215"/>
        <dbReference type="ChEBI" id="CHEBI:456216"/>
        <dbReference type="EC" id="4.2.1.136"/>
    </reaction>
</comment>
<keyword evidence="13" id="KW-0511">Multifunctional enzyme</keyword>
<evidence type="ECO:0000256" key="12">
    <source>
        <dbReference type="ARBA" id="ARBA00023239"/>
    </source>
</evidence>
<evidence type="ECO:0000256" key="17">
    <source>
        <dbReference type="PIRNR" id="PIRNR017184"/>
    </source>
</evidence>
<evidence type="ECO:0000259" key="18">
    <source>
        <dbReference type="PROSITE" id="PS51383"/>
    </source>
</evidence>
<evidence type="ECO:0000256" key="6">
    <source>
        <dbReference type="ARBA" id="ARBA00022741"/>
    </source>
</evidence>
<dbReference type="SUPFAM" id="SSF53613">
    <property type="entry name" value="Ribokinase-like"/>
    <property type="match status" value="1"/>
</dbReference>
<evidence type="ECO:0000256" key="13">
    <source>
        <dbReference type="ARBA" id="ARBA00023268"/>
    </source>
</evidence>
<keyword evidence="11 17" id="KW-0413">Isomerase</keyword>
<keyword evidence="12 17" id="KW-0456">Lyase</keyword>
<evidence type="ECO:0000259" key="19">
    <source>
        <dbReference type="PROSITE" id="PS51385"/>
    </source>
</evidence>
<gene>
    <name evidence="20" type="ORF">EHQ59_14420</name>
</gene>
<sequence>MKQLPLFTNKESKSLDSLTISSLGFSEQTLMGMAALSVFHANEDLWNTAESIWVVCGTGGNGGDGYALAHFLFQEGYDVKVFQTAPNKNNAGKFYESLVKSTLGFIGNLEDFHKEENEAKEDSVLVVDALLGTGFSSPLSNEFQDLIDTINDSDVFFYRLSLDTPSGWNPYALGQKESDHHRFIFSDSVEELGTRKWENVGFIYEKDNLIPRYYEAIGFPIRTHLSESLFSKRYYYEKDTEKAIQVLKRKHKAHKYSAGSALFYGGGKGMEGAILLSESAFSRLGGGISKIFSPSEEITNFVLNEDLSKMAVTSDFQTIVNDPFYAKTKTIVVGPGLTTYPEGLSSWKLETGKTLILDAGAIPSFGTKLPIGERVILTPHVGELNRLTGKNHNSVQETYDTLVPFTKENQVYVLLKSFVSLLVCPDGTSYVWESPNPKLATMGTGDLLSGILARYFSLEIDLSIPEAVLLALSFLDHSKQLEEPYPSAQQILTSLVESL</sequence>
<evidence type="ECO:0000256" key="11">
    <source>
        <dbReference type="ARBA" id="ARBA00023235"/>
    </source>
</evidence>
<comment type="catalytic activity">
    <reaction evidence="2 17">
        <text>(6R)-NADPHX = (6S)-NADPHX</text>
        <dbReference type="Rhea" id="RHEA:32227"/>
        <dbReference type="ChEBI" id="CHEBI:64076"/>
        <dbReference type="ChEBI" id="CHEBI:64077"/>
        <dbReference type="EC" id="5.1.99.6"/>
    </reaction>
</comment>
<dbReference type="InterPro" id="IPR030677">
    <property type="entry name" value="Nnr"/>
</dbReference>
<dbReference type="EC" id="4.2.1.136" evidence="17"/>
<dbReference type="GO" id="GO:0110051">
    <property type="term" value="P:metabolite repair"/>
    <property type="evidence" value="ECO:0007669"/>
    <property type="project" value="TreeGrafter"/>
</dbReference>
<dbReference type="SUPFAM" id="SSF64153">
    <property type="entry name" value="YjeF N-terminal domain-like"/>
    <property type="match status" value="1"/>
</dbReference>
<comment type="caution">
    <text evidence="20">The sequence shown here is derived from an EMBL/GenBank/DDBJ whole genome shotgun (WGS) entry which is preliminary data.</text>
</comment>
<evidence type="ECO:0000256" key="16">
    <source>
        <dbReference type="ARBA" id="ARBA00049209"/>
    </source>
</evidence>
<evidence type="ECO:0000313" key="20">
    <source>
        <dbReference type="EMBL" id="TGL48675.1"/>
    </source>
</evidence>
<evidence type="ECO:0000256" key="14">
    <source>
        <dbReference type="ARBA" id="ARBA00025153"/>
    </source>
</evidence>
<feature type="domain" description="YjeF N-terminal" evidence="19">
    <location>
        <begin position="12"/>
        <end position="216"/>
    </location>
</feature>
<comment type="similarity">
    <text evidence="3 17">In the N-terminal section; belongs to the NnrE/AIBP family.</text>
</comment>
<keyword evidence="7 17" id="KW-0067">ATP-binding</keyword>
<dbReference type="CDD" id="cd01171">
    <property type="entry name" value="YXKO-related"/>
    <property type="match status" value="1"/>
</dbReference>
<comment type="catalytic activity">
    <reaction evidence="16 17">
        <text>(6S)-NADPHX + ADP = AMP + phosphate + NADPH + H(+)</text>
        <dbReference type="Rhea" id="RHEA:32235"/>
        <dbReference type="ChEBI" id="CHEBI:15378"/>
        <dbReference type="ChEBI" id="CHEBI:43474"/>
        <dbReference type="ChEBI" id="CHEBI:57783"/>
        <dbReference type="ChEBI" id="CHEBI:64076"/>
        <dbReference type="ChEBI" id="CHEBI:456215"/>
        <dbReference type="ChEBI" id="CHEBI:456216"/>
        <dbReference type="EC" id="4.2.1.136"/>
    </reaction>
</comment>
<comment type="cofactor">
    <cofactor evidence="17">
        <name>K(+)</name>
        <dbReference type="ChEBI" id="CHEBI:29103"/>
    </cofactor>
    <text evidence="17">Binds 1 potassium ion per subunit.</text>
</comment>
<comment type="catalytic activity">
    <reaction evidence="1 17">
        <text>(6R)-NADHX = (6S)-NADHX</text>
        <dbReference type="Rhea" id="RHEA:32215"/>
        <dbReference type="ChEBI" id="CHEBI:64074"/>
        <dbReference type="ChEBI" id="CHEBI:64075"/>
        <dbReference type="EC" id="5.1.99.6"/>
    </reaction>
</comment>
<evidence type="ECO:0000256" key="9">
    <source>
        <dbReference type="ARBA" id="ARBA00022958"/>
    </source>
</evidence>
<dbReference type="Pfam" id="PF01256">
    <property type="entry name" value="Carb_kinase"/>
    <property type="match status" value="1"/>
</dbReference>
<dbReference type="InterPro" id="IPR029056">
    <property type="entry name" value="Ribokinase-like"/>
</dbReference>
<evidence type="ECO:0000256" key="15">
    <source>
        <dbReference type="ARBA" id="ARBA00048238"/>
    </source>
</evidence>
<dbReference type="Gene3D" id="3.40.50.10260">
    <property type="entry name" value="YjeF N-terminal domain"/>
    <property type="match status" value="1"/>
</dbReference>
<evidence type="ECO:0000313" key="21">
    <source>
        <dbReference type="Proteomes" id="UP000297609"/>
    </source>
</evidence>
<dbReference type="EC" id="5.1.99.6" evidence="17"/>
<evidence type="ECO:0000256" key="1">
    <source>
        <dbReference type="ARBA" id="ARBA00000013"/>
    </source>
</evidence>
<keyword evidence="5 17" id="KW-0479">Metal-binding</keyword>
<evidence type="ECO:0000256" key="2">
    <source>
        <dbReference type="ARBA" id="ARBA00000909"/>
    </source>
</evidence>
<dbReference type="PIRSF" id="PIRSF017184">
    <property type="entry name" value="Nnr"/>
    <property type="match status" value="1"/>
</dbReference>
<accession>A0A4R9JLG8</accession>
<dbReference type="Pfam" id="PF03853">
    <property type="entry name" value="YjeF_N"/>
    <property type="match status" value="1"/>
</dbReference>
<dbReference type="Gene3D" id="3.40.1190.20">
    <property type="match status" value="1"/>
</dbReference>
<keyword evidence="6 17" id="KW-0547">Nucleotide-binding</keyword>
<keyword evidence="9 17" id="KW-0630">Potassium</keyword>
<reference evidence="20" key="1">
    <citation type="journal article" date="2019" name="PLoS Negl. Trop. Dis.">
        <title>Revisiting the worldwide diversity of Leptospira species in the environment.</title>
        <authorList>
            <person name="Vincent A.T."/>
            <person name="Schiettekatte O."/>
            <person name="Bourhy P."/>
            <person name="Veyrier F.J."/>
            <person name="Picardeau M."/>
        </authorList>
    </citation>
    <scope>NUCLEOTIDE SEQUENCE [LARGE SCALE GENOMIC DNA]</scope>
    <source>
        <strain evidence="20">201702454</strain>
    </source>
</reference>
<comment type="function">
    <text evidence="14 17">Bifunctional enzyme that catalyzes the epimerization of the S- and R-forms of NAD(P)HX and the dehydration of the S-form of NAD(P)HX at the expense of ADP, which is converted to AMP. This allows the repair of both epimers of NAD(P)HX, a damaged form of NAD(P)H that is a result of enzymatic or heat-dependent hydration.</text>
</comment>
<dbReference type="PANTHER" id="PTHR12592:SF0">
    <property type="entry name" value="ATP-DEPENDENT (S)-NAD(P)H-HYDRATE DEHYDRATASE"/>
    <property type="match status" value="1"/>
</dbReference>
<dbReference type="GO" id="GO:0052855">
    <property type="term" value="F:ADP-dependent NAD(P)H-hydrate dehydratase activity"/>
    <property type="evidence" value="ECO:0007669"/>
    <property type="project" value="UniProtKB-UniRule"/>
</dbReference>
<dbReference type="GO" id="GO:0052856">
    <property type="term" value="F:NAD(P)HX epimerase activity"/>
    <property type="evidence" value="ECO:0007669"/>
    <property type="project" value="UniProtKB-EC"/>
</dbReference>
<dbReference type="RefSeq" id="WP_135620347.1">
    <property type="nucleotide sequence ID" value="NZ_RQGG01000043.1"/>
</dbReference>